<evidence type="ECO:0000313" key="2">
    <source>
        <dbReference type="Proteomes" id="UP000275473"/>
    </source>
</evidence>
<protein>
    <submittedName>
        <fullName evidence="1">OsmC family peroxiredoxin</fullName>
    </submittedName>
</protein>
<comment type="caution">
    <text evidence="1">The sequence shown here is derived from an EMBL/GenBank/DDBJ whole genome shotgun (WGS) entry which is preliminary data.</text>
</comment>
<dbReference type="PANTHER" id="PTHR34352">
    <property type="entry name" value="PROTEIN YHFA"/>
    <property type="match status" value="1"/>
</dbReference>
<name>A0A3M8P381_9BACL</name>
<dbReference type="OrthoDB" id="13625at2"/>
<dbReference type="InterPro" id="IPR003718">
    <property type="entry name" value="OsmC/Ohr_fam"/>
</dbReference>
<reference evidence="1 2" key="1">
    <citation type="journal article" date="2018" name="Int. J. Syst. Evol. Microbiol.">
        <title>Planococcus salinus sp. nov., a moderately halophilic bacterium isolated from a saline-alkali soil.</title>
        <authorList>
            <person name="Gan L."/>
        </authorList>
    </citation>
    <scope>NUCLEOTIDE SEQUENCE [LARGE SCALE GENOMIC DNA]</scope>
    <source>
        <strain evidence="1 2">LCB217</strain>
    </source>
</reference>
<dbReference type="EMBL" id="RIAX01000021">
    <property type="protein sequence ID" value="RNF38162.1"/>
    <property type="molecule type" value="Genomic_DNA"/>
</dbReference>
<dbReference type="PANTHER" id="PTHR34352:SF1">
    <property type="entry name" value="PROTEIN YHFA"/>
    <property type="match status" value="1"/>
</dbReference>
<dbReference type="Gene3D" id="3.30.300.20">
    <property type="match status" value="1"/>
</dbReference>
<gene>
    <name evidence="1" type="ORF">EEX84_15835</name>
</gene>
<organism evidence="1 2">
    <name type="scientific">Planococcus salinus</name>
    <dbReference type="NCBI Taxonomy" id="1848460"/>
    <lineage>
        <taxon>Bacteria</taxon>
        <taxon>Bacillati</taxon>
        <taxon>Bacillota</taxon>
        <taxon>Bacilli</taxon>
        <taxon>Bacillales</taxon>
        <taxon>Caryophanaceae</taxon>
        <taxon>Planococcus</taxon>
    </lineage>
</organism>
<sequence>MNFSMTENGFTGDLPFGELTISGQEGHGFRPFQLLISSLAVCSGGVMRKVMDKMRMPADDIQIEVKEVVRIEEEANRVAKVHLHFTLKGNIDESKMPRVMELTKKNCSMVRSVEGSIEVIETYELI</sequence>
<proteinExistence type="predicted"/>
<dbReference type="Pfam" id="PF02566">
    <property type="entry name" value="OsmC"/>
    <property type="match status" value="1"/>
</dbReference>
<dbReference type="SUPFAM" id="SSF82784">
    <property type="entry name" value="OsmC-like"/>
    <property type="match status" value="1"/>
</dbReference>
<dbReference type="AlphaFoldDB" id="A0A3M8P381"/>
<dbReference type="RefSeq" id="WP_123166626.1">
    <property type="nucleotide sequence ID" value="NZ_RIAX01000021.1"/>
</dbReference>
<evidence type="ECO:0000313" key="1">
    <source>
        <dbReference type="EMBL" id="RNF38162.1"/>
    </source>
</evidence>
<keyword evidence="2" id="KW-1185">Reference proteome</keyword>
<dbReference type="InterPro" id="IPR036102">
    <property type="entry name" value="OsmC/Ohrsf"/>
</dbReference>
<dbReference type="Proteomes" id="UP000275473">
    <property type="component" value="Unassembled WGS sequence"/>
</dbReference>
<accession>A0A3M8P381</accession>
<dbReference type="InterPro" id="IPR015946">
    <property type="entry name" value="KH_dom-like_a/b"/>
</dbReference>